<dbReference type="GO" id="GO:0016020">
    <property type="term" value="C:membrane"/>
    <property type="evidence" value="ECO:0007669"/>
    <property type="project" value="UniProtKB-SubCell"/>
</dbReference>
<keyword evidence="5" id="KW-0378">Hydrolase</keyword>
<feature type="transmembrane region" description="Helical" evidence="8">
    <location>
        <begin position="196"/>
        <end position="224"/>
    </location>
</feature>
<keyword evidence="3" id="KW-0645">Protease</keyword>
<evidence type="ECO:0000256" key="8">
    <source>
        <dbReference type="SAM" id="Phobius"/>
    </source>
</evidence>
<dbReference type="PANTHER" id="PTHR43066:SF1">
    <property type="entry name" value="RHOMBOID PROTEIN 2"/>
    <property type="match status" value="1"/>
</dbReference>
<dbReference type="EMBL" id="CAMPGE010019598">
    <property type="protein sequence ID" value="CAI2377921.1"/>
    <property type="molecule type" value="Genomic_DNA"/>
</dbReference>
<protein>
    <recommendedName>
        <fullName evidence="9">Peptidase S54 rhomboid domain-containing protein</fullName>
    </recommendedName>
</protein>
<accession>A0AAD1XRM3</accession>
<dbReference type="GO" id="GO:0004252">
    <property type="term" value="F:serine-type endopeptidase activity"/>
    <property type="evidence" value="ECO:0007669"/>
    <property type="project" value="InterPro"/>
</dbReference>
<keyword evidence="11" id="KW-1185">Reference proteome</keyword>
<dbReference type="Proteomes" id="UP001295684">
    <property type="component" value="Unassembled WGS sequence"/>
</dbReference>
<dbReference type="InterPro" id="IPR022764">
    <property type="entry name" value="Peptidase_S54_rhomboid_dom"/>
</dbReference>
<organism evidence="10 11">
    <name type="scientific">Euplotes crassus</name>
    <dbReference type="NCBI Taxonomy" id="5936"/>
    <lineage>
        <taxon>Eukaryota</taxon>
        <taxon>Sar</taxon>
        <taxon>Alveolata</taxon>
        <taxon>Ciliophora</taxon>
        <taxon>Intramacronucleata</taxon>
        <taxon>Spirotrichea</taxon>
        <taxon>Hypotrichia</taxon>
        <taxon>Euplotida</taxon>
        <taxon>Euplotidae</taxon>
        <taxon>Moneuplotes</taxon>
    </lineage>
</organism>
<keyword evidence="7 8" id="KW-0472">Membrane</keyword>
<comment type="similarity">
    <text evidence="2">Belongs to the peptidase S54 family.</text>
</comment>
<evidence type="ECO:0000256" key="1">
    <source>
        <dbReference type="ARBA" id="ARBA00004141"/>
    </source>
</evidence>
<keyword evidence="4 8" id="KW-0812">Transmembrane</keyword>
<feature type="domain" description="Peptidase S54 rhomboid" evidence="9">
    <location>
        <begin position="77"/>
        <end position="229"/>
    </location>
</feature>
<gene>
    <name evidence="10" type="ORF">ECRASSUSDP1_LOCUS19312</name>
</gene>
<evidence type="ECO:0000256" key="5">
    <source>
        <dbReference type="ARBA" id="ARBA00022801"/>
    </source>
</evidence>
<dbReference type="InterPro" id="IPR035952">
    <property type="entry name" value="Rhomboid-like_sf"/>
</dbReference>
<sequence>MSSEVRYQEASPADREAESEESTVERGWLEYLKRWIGEIGVITKLIVTVNVLVFILESYMDWDIWSYVINLYYLKNGEYFRLISYQFSHINWFHILTNMLCVVLYSPEIEKHHGFWKYLLLNFLLCAGQTALMLLMVYGMTYVPEALYGGEFYYYYSPIGYSGVIYGYITLWCYIIEDEYLCSCCIIPIKAKYAPWILLIIDQIICFGVSFICHLSGILAAHLIRVFLFTKDEKILGEGKSCLSKTINYIRGRRNVNYDITYELQSQPTVVESAV</sequence>
<dbReference type="Gene3D" id="1.20.1540.10">
    <property type="entry name" value="Rhomboid-like"/>
    <property type="match status" value="1"/>
</dbReference>
<evidence type="ECO:0000313" key="11">
    <source>
        <dbReference type="Proteomes" id="UP001295684"/>
    </source>
</evidence>
<feature type="transmembrane region" description="Helical" evidence="8">
    <location>
        <begin position="35"/>
        <end position="56"/>
    </location>
</feature>
<evidence type="ECO:0000259" key="9">
    <source>
        <dbReference type="Pfam" id="PF01694"/>
    </source>
</evidence>
<evidence type="ECO:0000256" key="6">
    <source>
        <dbReference type="ARBA" id="ARBA00022989"/>
    </source>
</evidence>
<dbReference type="Pfam" id="PF01694">
    <property type="entry name" value="Rhomboid"/>
    <property type="match status" value="1"/>
</dbReference>
<evidence type="ECO:0000256" key="4">
    <source>
        <dbReference type="ARBA" id="ARBA00022692"/>
    </source>
</evidence>
<evidence type="ECO:0000256" key="2">
    <source>
        <dbReference type="ARBA" id="ARBA00009045"/>
    </source>
</evidence>
<feature type="transmembrane region" description="Helical" evidence="8">
    <location>
        <begin position="153"/>
        <end position="175"/>
    </location>
</feature>
<dbReference type="AlphaFoldDB" id="A0AAD1XRM3"/>
<dbReference type="GO" id="GO:0006508">
    <property type="term" value="P:proteolysis"/>
    <property type="evidence" value="ECO:0007669"/>
    <property type="project" value="UniProtKB-KW"/>
</dbReference>
<keyword evidence="6 8" id="KW-1133">Transmembrane helix</keyword>
<evidence type="ECO:0000313" key="10">
    <source>
        <dbReference type="EMBL" id="CAI2377921.1"/>
    </source>
</evidence>
<evidence type="ECO:0000256" key="3">
    <source>
        <dbReference type="ARBA" id="ARBA00022670"/>
    </source>
</evidence>
<evidence type="ECO:0000256" key="7">
    <source>
        <dbReference type="ARBA" id="ARBA00023136"/>
    </source>
</evidence>
<name>A0AAD1XRM3_EUPCR</name>
<reference evidence="10" key="1">
    <citation type="submission" date="2023-07" db="EMBL/GenBank/DDBJ databases">
        <authorList>
            <consortium name="AG Swart"/>
            <person name="Singh M."/>
            <person name="Singh A."/>
            <person name="Seah K."/>
            <person name="Emmerich C."/>
        </authorList>
    </citation>
    <scope>NUCLEOTIDE SEQUENCE</scope>
    <source>
        <strain evidence="10">DP1</strain>
    </source>
</reference>
<comment type="caution">
    <text evidence="10">The sequence shown here is derived from an EMBL/GenBank/DDBJ whole genome shotgun (WGS) entry which is preliminary data.</text>
</comment>
<feature type="transmembrane region" description="Helical" evidence="8">
    <location>
        <begin position="118"/>
        <end position="141"/>
    </location>
</feature>
<proteinExistence type="inferred from homology"/>
<dbReference type="PANTHER" id="PTHR43066">
    <property type="entry name" value="RHOMBOID-RELATED PROTEIN"/>
    <property type="match status" value="1"/>
</dbReference>
<feature type="transmembrane region" description="Helical" evidence="8">
    <location>
        <begin position="89"/>
        <end position="106"/>
    </location>
</feature>
<comment type="subcellular location">
    <subcellularLocation>
        <location evidence="1">Membrane</location>
        <topology evidence="1">Multi-pass membrane protein</topology>
    </subcellularLocation>
</comment>
<dbReference type="SUPFAM" id="SSF144091">
    <property type="entry name" value="Rhomboid-like"/>
    <property type="match status" value="1"/>
</dbReference>